<dbReference type="Pfam" id="PF01297">
    <property type="entry name" value="ZnuA"/>
    <property type="match status" value="1"/>
</dbReference>
<feature type="chain" id="PRO_5004192275" evidence="4">
    <location>
        <begin position="23"/>
        <end position="299"/>
    </location>
</feature>
<gene>
    <name evidence="5" type="ORF">Dace_0232</name>
</gene>
<dbReference type="InterPro" id="IPR050492">
    <property type="entry name" value="Bact_metal-bind_prot9"/>
</dbReference>
<sequence>MFKHLVTAFLACVIFSAGSALATPLKVVVSIAPQHYLVHAIAGDLADVAILIAPGQTPATWDPSPQSMTTLAESDILFPIGVPFEEVWLPRLQQMLPKLNVADIRQGITLQPISGHHHHEGEHHGHGHDQMMDPHIWLDPLHAITLAENITRHLCALAPQHQQTFTDGLEQLREKLLQTHEQVKQKLEHFHGRHFMVFHPSWGYFAHRYHLEQLAIEIDGKEPSGIQLAQTAELARTQNVRVIFVQQQFSRKAAQAIADQIGAQVAILDPLAENIPQTLIMTADRISQALETPWPQPSH</sequence>
<accession>Q1JVW2</accession>
<dbReference type="InterPro" id="IPR006127">
    <property type="entry name" value="ZnuA-like"/>
</dbReference>
<organism evidence="5 6">
    <name type="scientific">Desulfuromonas acetoxidans (strain DSM 684 / 11070)</name>
    <dbReference type="NCBI Taxonomy" id="281689"/>
    <lineage>
        <taxon>Bacteria</taxon>
        <taxon>Pseudomonadati</taxon>
        <taxon>Thermodesulfobacteriota</taxon>
        <taxon>Desulfuromonadia</taxon>
        <taxon>Desulfuromonadales</taxon>
        <taxon>Desulfuromonadaceae</taxon>
        <taxon>Desulfuromonas</taxon>
    </lineage>
</organism>
<proteinExistence type="inferred from homology"/>
<dbReference type="GO" id="GO:0007155">
    <property type="term" value="P:cell adhesion"/>
    <property type="evidence" value="ECO:0007669"/>
    <property type="project" value="InterPro"/>
</dbReference>
<dbReference type="OrthoDB" id="9810636at2"/>
<dbReference type="RefSeq" id="WP_006002869.1">
    <property type="nucleotide sequence ID" value="NZ_AAEW02000030.1"/>
</dbReference>
<evidence type="ECO:0000313" key="6">
    <source>
        <dbReference type="Proteomes" id="UP000005695"/>
    </source>
</evidence>
<evidence type="ECO:0000256" key="2">
    <source>
        <dbReference type="ARBA" id="ARBA00022448"/>
    </source>
</evidence>
<comment type="caution">
    <text evidence="5">The sequence shown here is derived from an EMBL/GenBank/DDBJ whole genome shotgun (WGS) entry which is preliminary data.</text>
</comment>
<protein>
    <submittedName>
        <fullName evidence="5">Periplasmic solute binding protein</fullName>
    </submittedName>
</protein>
<dbReference type="GO" id="GO:0046872">
    <property type="term" value="F:metal ion binding"/>
    <property type="evidence" value="ECO:0007669"/>
    <property type="project" value="InterPro"/>
</dbReference>
<evidence type="ECO:0000256" key="4">
    <source>
        <dbReference type="SAM" id="SignalP"/>
    </source>
</evidence>
<comment type="similarity">
    <text evidence="1">Belongs to the bacterial solute-binding protein 9 family.</text>
</comment>
<dbReference type="Gene3D" id="3.40.50.1980">
    <property type="entry name" value="Nitrogenase molybdenum iron protein domain"/>
    <property type="match status" value="2"/>
</dbReference>
<keyword evidence="2" id="KW-0813">Transport</keyword>
<feature type="signal peptide" evidence="4">
    <location>
        <begin position="1"/>
        <end position="22"/>
    </location>
</feature>
<keyword evidence="6" id="KW-1185">Reference proteome</keyword>
<dbReference type="InterPro" id="IPR006129">
    <property type="entry name" value="AdhesinB"/>
</dbReference>
<dbReference type="EMBL" id="AAEW02000030">
    <property type="protein sequence ID" value="EAT14364.1"/>
    <property type="molecule type" value="Genomic_DNA"/>
</dbReference>
<keyword evidence="3 4" id="KW-0732">Signal</keyword>
<dbReference type="Proteomes" id="UP000005695">
    <property type="component" value="Unassembled WGS sequence"/>
</dbReference>
<dbReference type="SUPFAM" id="SSF53807">
    <property type="entry name" value="Helical backbone' metal receptor"/>
    <property type="match status" value="1"/>
</dbReference>
<dbReference type="PANTHER" id="PTHR42953">
    <property type="entry name" value="HIGH-AFFINITY ZINC UPTAKE SYSTEM PROTEIN ZNUA-RELATED"/>
    <property type="match status" value="1"/>
</dbReference>
<dbReference type="AlphaFoldDB" id="Q1JVW2"/>
<evidence type="ECO:0000256" key="3">
    <source>
        <dbReference type="ARBA" id="ARBA00022729"/>
    </source>
</evidence>
<evidence type="ECO:0000313" key="5">
    <source>
        <dbReference type="EMBL" id="EAT14364.1"/>
    </source>
</evidence>
<reference evidence="5" key="1">
    <citation type="submission" date="2006-05" db="EMBL/GenBank/DDBJ databases">
        <title>Annotation of the draft genome assembly of Desulfuromonas acetoxidans DSM 684.</title>
        <authorList>
            <consortium name="US DOE Joint Genome Institute (JGI-ORNL)"/>
            <person name="Larimer F."/>
            <person name="Land M."/>
            <person name="Hauser L."/>
        </authorList>
    </citation>
    <scope>NUCLEOTIDE SEQUENCE [LARGE SCALE GENOMIC DNA]</scope>
    <source>
        <strain evidence="5">DSM 684</strain>
    </source>
</reference>
<dbReference type="PANTHER" id="PTHR42953:SF3">
    <property type="entry name" value="HIGH-AFFINITY ZINC UPTAKE SYSTEM PROTEIN ZNUA"/>
    <property type="match status" value="1"/>
</dbReference>
<reference evidence="5" key="2">
    <citation type="submission" date="2006-05" db="EMBL/GenBank/DDBJ databases">
        <title>Sequencing of the draft genome and assembly of Desulfuromonas acetoxidans DSM 684.</title>
        <authorList>
            <consortium name="US DOE Joint Genome Institute (JGI-PGF)"/>
            <person name="Copeland A."/>
            <person name="Lucas S."/>
            <person name="Lapidus A."/>
            <person name="Barry K."/>
            <person name="Detter J.C."/>
            <person name="Glavina del Rio T."/>
            <person name="Hammon N."/>
            <person name="Israni S."/>
            <person name="Dalin E."/>
            <person name="Tice H."/>
            <person name="Bruce D."/>
            <person name="Pitluck S."/>
            <person name="Richardson P."/>
        </authorList>
    </citation>
    <scope>NUCLEOTIDE SEQUENCE [LARGE SCALE GENOMIC DNA]</scope>
    <source>
        <strain evidence="5">DSM 684</strain>
    </source>
</reference>
<name>Q1JVW2_DESA6</name>
<dbReference type="GO" id="GO:0030001">
    <property type="term" value="P:metal ion transport"/>
    <property type="evidence" value="ECO:0007669"/>
    <property type="project" value="InterPro"/>
</dbReference>
<evidence type="ECO:0000256" key="1">
    <source>
        <dbReference type="ARBA" id="ARBA00011028"/>
    </source>
</evidence>
<dbReference type="PRINTS" id="PR00691">
    <property type="entry name" value="ADHESINB"/>
</dbReference>